<evidence type="ECO:0000259" key="3">
    <source>
        <dbReference type="PROSITE" id="PS50008"/>
    </source>
</evidence>
<dbReference type="GO" id="GO:0048015">
    <property type="term" value="P:phosphatidylinositol-mediated signaling"/>
    <property type="evidence" value="ECO:0007669"/>
    <property type="project" value="TreeGrafter"/>
</dbReference>
<dbReference type="InterPro" id="IPR035892">
    <property type="entry name" value="C2_domain_sf"/>
</dbReference>
<organism evidence="4 5">
    <name type="scientific">Heterobasidion irregulare (strain TC 32-1)</name>
    <dbReference type="NCBI Taxonomy" id="747525"/>
    <lineage>
        <taxon>Eukaryota</taxon>
        <taxon>Fungi</taxon>
        <taxon>Dikarya</taxon>
        <taxon>Basidiomycota</taxon>
        <taxon>Agaricomycotina</taxon>
        <taxon>Agaricomycetes</taxon>
        <taxon>Russulales</taxon>
        <taxon>Bondarzewiaceae</taxon>
        <taxon>Heterobasidion</taxon>
        <taxon>Heterobasidion annosum species complex</taxon>
    </lineage>
</organism>
<dbReference type="PANTHER" id="PTHR10336">
    <property type="entry name" value="PHOSPHOINOSITIDE-SPECIFIC PHOSPHOLIPASE C FAMILY PROTEIN"/>
    <property type="match status" value="1"/>
</dbReference>
<dbReference type="EC" id="3.1.4.11" evidence="1"/>
<comment type="catalytic activity">
    <reaction evidence="1">
        <text>a 1,2-diacyl-sn-glycero-3-phospho-(1D-myo-inositol-4,5-bisphosphate) + H2O = 1D-myo-inositol 1,4,5-trisphosphate + a 1,2-diacyl-sn-glycerol + H(+)</text>
        <dbReference type="Rhea" id="RHEA:33179"/>
        <dbReference type="ChEBI" id="CHEBI:15377"/>
        <dbReference type="ChEBI" id="CHEBI:15378"/>
        <dbReference type="ChEBI" id="CHEBI:17815"/>
        <dbReference type="ChEBI" id="CHEBI:58456"/>
        <dbReference type="ChEBI" id="CHEBI:203600"/>
        <dbReference type="EC" id="3.1.4.11"/>
    </reaction>
</comment>
<sequence length="520" mass="58086">MSDRMREWAEELSTLQNKAVDTLVNVRPPADAHIRLSEDVEKFLEEKGESADEILQLPVIVPLPVDDARPLRDYFISSSHNTYLLSGQLLGHSSALSYVHVLWQHARCVEMDVWSSARGLVVTHGYTLSSAVLFREVCEAVGQAVREHDWPVLVSLECHVSVEGQPEIVQIMEECWGERLVRGPLGVEGTKSEVTPKDLKGRIMVMVEYYPPKNSEDTESQNAPPSSSSNDSSSDDESPGVEAKLAKPPKPSPISDTLAELGVYARSMKPSKDWLTTHITYPAHVMINISESALSALIPHSLDALIANAQRHLRRVYPRGTRIESSNPDPLASWSSGSQIAALNWQRYDLGVQMNEAMFAGTPGWVVKPKKLLGQVPSTDGRKMRLKCHVVGLSSLPVGKERTNVAAYVRAHLLYTGVPKDASTQWRSETVLCKNPEEGLADYFWDARFAFEYDADSVTFIRIRIKENIKYERDAERAAVVARVEQVQPGWRLMRMLDNQGKYLGATLLVHFEFEDVEAA</sequence>
<gene>
    <name evidence="4" type="ORF">HETIRDRAFT_174607</name>
</gene>
<evidence type="ECO:0000256" key="2">
    <source>
        <dbReference type="SAM" id="MobiDB-lite"/>
    </source>
</evidence>
<dbReference type="PROSITE" id="PS50008">
    <property type="entry name" value="PIPLC_Y_DOMAIN"/>
    <property type="match status" value="1"/>
</dbReference>
<evidence type="ECO:0000313" key="5">
    <source>
        <dbReference type="Proteomes" id="UP000030671"/>
    </source>
</evidence>
<dbReference type="InterPro" id="IPR001192">
    <property type="entry name" value="PI-PLC_fam"/>
</dbReference>
<dbReference type="SMART" id="SM00149">
    <property type="entry name" value="PLCYc"/>
    <property type="match status" value="1"/>
</dbReference>
<protein>
    <recommendedName>
        <fullName evidence="1">Phosphoinositide phospholipase C</fullName>
        <ecNumber evidence="1">3.1.4.11</ecNumber>
    </recommendedName>
</protein>
<dbReference type="PROSITE" id="PS50007">
    <property type="entry name" value="PIPLC_X_DOMAIN"/>
    <property type="match status" value="1"/>
</dbReference>
<evidence type="ECO:0000256" key="1">
    <source>
        <dbReference type="RuleBase" id="RU361133"/>
    </source>
</evidence>
<dbReference type="SMART" id="SM00148">
    <property type="entry name" value="PLCXc"/>
    <property type="match status" value="1"/>
</dbReference>
<dbReference type="GO" id="GO:0016042">
    <property type="term" value="P:lipid catabolic process"/>
    <property type="evidence" value="ECO:0007669"/>
    <property type="project" value="UniProtKB-KW"/>
</dbReference>
<dbReference type="RefSeq" id="XP_009551423.1">
    <property type="nucleotide sequence ID" value="XM_009553128.1"/>
</dbReference>
<dbReference type="Proteomes" id="UP000030671">
    <property type="component" value="Unassembled WGS sequence"/>
</dbReference>
<name>W4JUH1_HETIT</name>
<dbReference type="InterPro" id="IPR000909">
    <property type="entry name" value="PLipase_C_PInositol-sp_X_dom"/>
</dbReference>
<dbReference type="InParanoid" id="W4JUH1"/>
<evidence type="ECO:0000313" key="4">
    <source>
        <dbReference type="EMBL" id="ETW76531.1"/>
    </source>
</evidence>
<reference evidence="4 5" key="1">
    <citation type="journal article" date="2012" name="New Phytol.">
        <title>Insight into trade-off between wood decay and parasitism from the genome of a fungal forest pathogen.</title>
        <authorList>
            <person name="Olson A."/>
            <person name="Aerts A."/>
            <person name="Asiegbu F."/>
            <person name="Belbahri L."/>
            <person name="Bouzid O."/>
            <person name="Broberg A."/>
            <person name="Canback B."/>
            <person name="Coutinho P.M."/>
            <person name="Cullen D."/>
            <person name="Dalman K."/>
            <person name="Deflorio G."/>
            <person name="van Diepen L.T."/>
            <person name="Dunand C."/>
            <person name="Duplessis S."/>
            <person name="Durling M."/>
            <person name="Gonthier P."/>
            <person name="Grimwood J."/>
            <person name="Fossdal C.G."/>
            <person name="Hansson D."/>
            <person name="Henrissat B."/>
            <person name="Hietala A."/>
            <person name="Himmelstrand K."/>
            <person name="Hoffmeister D."/>
            <person name="Hogberg N."/>
            <person name="James T.Y."/>
            <person name="Karlsson M."/>
            <person name="Kohler A."/>
            <person name="Kues U."/>
            <person name="Lee Y.H."/>
            <person name="Lin Y.C."/>
            <person name="Lind M."/>
            <person name="Lindquist E."/>
            <person name="Lombard V."/>
            <person name="Lucas S."/>
            <person name="Lunden K."/>
            <person name="Morin E."/>
            <person name="Murat C."/>
            <person name="Park J."/>
            <person name="Raffaello T."/>
            <person name="Rouze P."/>
            <person name="Salamov A."/>
            <person name="Schmutz J."/>
            <person name="Solheim H."/>
            <person name="Stahlberg J."/>
            <person name="Velez H."/>
            <person name="de Vries R.P."/>
            <person name="Wiebenga A."/>
            <person name="Woodward S."/>
            <person name="Yakovlev I."/>
            <person name="Garbelotto M."/>
            <person name="Martin F."/>
            <person name="Grigoriev I.V."/>
            <person name="Stenlid J."/>
        </authorList>
    </citation>
    <scope>NUCLEOTIDE SEQUENCE [LARGE SCALE GENOMIC DNA]</scope>
    <source>
        <strain evidence="4 5">TC 32-1</strain>
    </source>
</reference>
<dbReference type="AlphaFoldDB" id="W4JUH1"/>
<dbReference type="KEGG" id="hir:HETIRDRAFT_174607"/>
<dbReference type="GO" id="GO:0004435">
    <property type="term" value="F:phosphatidylinositol-4,5-bisphosphate phospholipase C activity"/>
    <property type="evidence" value="ECO:0007669"/>
    <property type="project" value="UniProtKB-EC"/>
</dbReference>
<dbReference type="GeneID" id="20668518"/>
<keyword evidence="5" id="KW-1185">Reference proteome</keyword>
<dbReference type="eggNOG" id="KOG0169">
    <property type="taxonomic scope" value="Eukaryota"/>
</dbReference>
<dbReference type="SUPFAM" id="SSF51695">
    <property type="entry name" value="PLC-like phosphodiesterases"/>
    <property type="match status" value="1"/>
</dbReference>
<dbReference type="Pfam" id="PF00388">
    <property type="entry name" value="PI-PLC-X"/>
    <property type="match status" value="1"/>
</dbReference>
<dbReference type="STRING" id="747525.W4JUH1"/>
<proteinExistence type="predicted"/>
<keyword evidence="1" id="KW-0442">Lipid degradation</keyword>
<dbReference type="HOGENOM" id="CLU_002738_3_1_1"/>
<dbReference type="InterPro" id="IPR001711">
    <property type="entry name" value="PLipase_C_Pinositol-sp_Y"/>
</dbReference>
<feature type="region of interest" description="Disordered" evidence="2">
    <location>
        <begin position="213"/>
        <end position="256"/>
    </location>
</feature>
<dbReference type="PRINTS" id="PR00390">
    <property type="entry name" value="PHPHLIPASEC"/>
</dbReference>
<dbReference type="Gene3D" id="2.60.40.150">
    <property type="entry name" value="C2 domain"/>
    <property type="match status" value="1"/>
</dbReference>
<dbReference type="Pfam" id="PF00387">
    <property type="entry name" value="PI-PLC-Y"/>
    <property type="match status" value="1"/>
</dbReference>
<keyword evidence="1" id="KW-0443">Lipid metabolism</keyword>
<dbReference type="EMBL" id="KI925464">
    <property type="protein sequence ID" value="ETW76531.1"/>
    <property type="molecule type" value="Genomic_DNA"/>
</dbReference>
<dbReference type="GO" id="GO:0051209">
    <property type="term" value="P:release of sequestered calcium ion into cytosol"/>
    <property type="evidence" value="ECO:0007669"/>
    <property type="project" value="TreeGrafter"/>
</dbReference>
<feature type="domain" description="PI-PLC Y-box" evidence="3">
    <location>
        <begin position="258"/>
        <end position="372"/>
    </location>
</feature>
<accession>W4JUH1</accession>
<dbReference type="PANTHER" id="PTHR10336:SF169">
    <property type="entry name" value="PHOSPHOINOSITIDE PHOSPHOLIPASE C"/>
    <property type="match status" value="1"/>
</dbReference>
<dbReference type="InterPro" id="IPR017946">
    <property type="entry name" value="PLC-like_Pdiesterase_TIM-brl"/>
</dbReference>
<dbReference type="OrthoDB" id="269822at2759"/>
<keyword evidence="1" id="KW-0378">Hydrolase</keyword>
<dbReference type="Gene3D" id="3.20.20.190">
    <property type="entry name" value="Phosphatidylinositol (PI) phosphodiesterase"/>
    <property type="match status" value="1"/>
</dbReference>